<dbReference type="RefSeq" id="WP_229536298.1">
    <property type="nucleotide sequence ID" value="NZ_JAJHJB010000030.1"/>
</dbReference>
<feature type="coiled-coil region" evidence="1">
    <location>
        <begin position="43"/>
        <end position="70"/>
    </location>
</feature>
<sequence length="307" mass="34393">MLIPSELQLFFWVLGSLLAANVSMMAFFVLFATLSESKLKGVIRRIILELDALADKIENSEKRNRAIQQINETLGWKKFVIPSILIGWVTDMEVAAIRKMQQSIDSSNRTATRQVTLTELKQLALQSKNTLWSAANSMNRDVKLYLHWSGDHYGQFFDDYHINIDQDGSIHVTTNDFSQTKSHTYKRNTASIGICLACCYGATTDNVGSEPPTAMQIESMSQVIAVLCKALDLTVDIYRVMTHAEAANNLDGLNPSYESNGYPDGKYGPGFSWERWDLWYIPGVAKGEGGNVLRGKAIWYQYNGVGL</sequence>
<dbReference type="Pfam" id="PF01510">
    <property type="entry name" value="Amidase_2"/>
    <property type="match status" value="1"/>
</dbReference>
<evidence type="ECO:0000313" key="5">
    <source>
        <dbReference type="Proteomes" id="UP001165492"/>
    </source>
</evidence>
<dbReference type="InterPro" id="IPR036505">
    <property type="entry name" value="Amidase/PGRP_sf"/>
</dbReference>
<dbReference type="Gene3D" id="3.40.80.10">
    <property type="entry name" value="Peptidoglycan recognition protein-like"/>
    <property type="match status" value="1"/>
</dbReference>
<keyword evidence="2" id="KW-0812">Transmembrane</keyword>
<proteinExistence type="predicted"/>
<name>A0ABS8HYT0_9FIRM</name>
<keyword evidence="5" id="KW-1185">Reference proteome</keyword>
<dbReference type="SUPFAM" id="SSF55846">
    <property type="entry name" value="N-acetylmuramoyl-L-alanine amidase-like"/>
    <property type="match status" value="1"/>
</dbReference>
<comment type="caution">
    <text evidence="4">The sequence shown here is derived from an EMBL/GenBank/DDBJ whole genome shotgun (WGS) entry which is preliminary data.</text>
</comment>
<protein>
    <submittedName>
        <fullName evidence="4">N-acetylmuramoyl-L-alanine amidase</fullName>
    </submittedName>
</protein>
<evidence type="ECO:0000256" key="1">
    <source>
        <dbReference type="SAM" id="Coils"/>
    </source>
</evidence>
<reference evidence="4" key="1">
    <citation type="submission" date="2021-11" db="EMBL/GenBank/DDBJ databases">
        <title>Description of a new species Pelosinus isolated from the bottom sediments of Lake Baikal.</title>
        <authorList>
            <person name="Zakharyuk A."/>
        </authorList>
    </citation>
    <scope>NUCLEOTIDE SEQUENCE</scope>
    <source>
        <strain evidence="4">Bkl1</strain>
    </source>
</reference>
<dbReference type="InterPro" id="IPR002502">
    <property type="entry name" value="Amidase_domain"/>
</dbReference>
<feature type="domain" description="N-acetylmuramoyl-L-alanine amidase" evidence="3">
    <location>
        <begin position="158"/>
        <end position="246"/>
    </location>
</feature>
<evidence type="ECO:0000256" key="2">
    <source>
        <dbReference type="SAM" id="Phobius"/>
    </source>
</evidence>
<keyword evidence="1" id="KW-0175">Coiled coil</keyword>
<accession>A0ABS8HYT0</accession>
<keyword evidence="2" id="KW-1133">Transmembrane helix</keyword>
<feature type="transmembrane region" description="Helical" evidence="2">
    <location>
        <begin position="12"/>
        <end position="34"/>
    </location>
</feature>
<gene>
    <name evidence="4" type="ORF">LMF89_18265</name>
</gene>
<dbReference type="EMBL" id="JAJHJB010000030">
    <property type="protein sequence ID" value="MCC5467282.1"/>
    <property type="molecule type" value="Genomic_DNA"/>
</dbReference>
<organism evidence="4 5">
    <name type="scientific">Pelosinus baikalensis</name>
    <dbReference type="NCBI Taxonomy" id="2892015"/>
    <lineage>
        <taxon>Bacteria</taxon>
        <taxon>Bacillati</taxon>
        <taxon>Bacillota</taxon>
        <taxon>Negativicutes</taxon>
        <taxon>Selenomonadales</taxon>
        <taxon>Sporomusaceae</taxon>
        <taxon>Pelosinus</taxon>
    </lineage>
</organism>
<evidence type="ECO:0000259" key="3">
    <source>
        <dbReference type="Pfam" id="PF01510"/>
    </source>
</evidence>
<keyword evidence="2" id="KW-0472">Membrane</keyword>
<dbReference type="Proteomes" id="UP001165492">
    <property type="component" value="Unassembled WGS sequence"/>
</dbReference>
<evidence type="ECO:0000313" key="4">
    <source>
        <dbReference type="EMBL" id="MCC5467282.1"/>
    </source>
</evidence>